<name>A0ABX5QHL6_9MICO</name>
<protein>
    <submittedName>
        <fullName evidence="4">VanZ family protein</fullName>
    </submittedName>
</protein>
<keyword evidence="2" id="KW-0472">Membrane</keyword>
<sequence>MSGDGADAPPLAVSGAAPPATRSAVAPRRPAVTARVWAGILGLLAGATLVTAVTLNPAPVDRGHRALVREALALLHGLGVPERFGYAELEFTANIVMFVPLGFFAALLLPLGRAWLAALLGAGFSAAVEIAQFALLPERFASVLDVVANTTGAGVGVGLAVLLRVCVAARDRRLLREAGIPEAAPPPPSAPSHSN</sequence>
<feature type="transmembrane region" description="Helical" evidence="2">
    <location>
        <begin position="36"/>
        <end position="55"/>
    </location>
</feature>
<evidence type="ECO:0000256" key="2">
    <source>
        <dbReference type="SAM" id="Phobius"/>
    </source>
</evidence>
<dbReference type="InterPro" id="IPR006976">
    <property type="entry name" value="VanZ-like"/>
</dbReference>
<feature type="transmembrane region" description="Helical" evidence="2">
    <location>
        <begin position="116"/>
        <end position="135"/>
    </location>
</feature>
<evidence type="ECO:0000259" key="3">
    <source>
        <dbReference type="Pfam" id="PF04892"/>
    </source>
</evidence>
<dbReference type="RefSeq" id="WP_128387391.1">
    <property type="nucleotide sequence ID" value="NZ_CP035037.1"/>
</dbReference>
<keyword evidence="5" id="KW-1185">Reference proteome</keyword>
<dbReference type="Pfam" id="PF04892">
    <property type="entry name" value="VanZ"/>
    <property type="match status" value="1"/>
</dbReference>
<evidence type="ECO:0000313" key="4">
    <source>
        <dbReference type="EMBL" id="QAB18582.1"/>
    </source>
</evidence>
<feature type="region of interest" description="Disordered" evidence="1">
    <location>
        <begin position="1"/>
        <end position="21"/>
    </location>
</feature>
<keyword evidence="2" id="KW-1133">Transmembrane helix</keyword>
<proteinExistence type="predicted"/>
<feature type="domain" description="VanZ-like" evidence="3">
    <location>
        <begin position="89"/>
        <end position="163"/>
    </location>
</feature>
<dbReference type="Proteomes" id="UP000285768">
    <property type="component" value="Chromosome"/>
</dbReference>
<reference evidence="4 5" key="1">
    <citation type="submission" date="2019-01" db="EMBL/GenBank/DDBJ databases">
        <title>Leucobacter muris sp. nov. isolated from the nose of a laboratory mouse.</title>
        <authorList>
            <person name="Benga L."/>
            <person name="Sproeer C."/>
            <person name="Schumann P."/>
            <person name="Verbarg S."/>
            <person name="Bunk B."/>
            <person name="Engelhardt E."/>
            <person name="Benten P.M."/>
            <person name="Sager M."/>
        </authorList>
    </citation>
    <scope>NUCLEOTIDE SEQUENCE [LARGE SCALE GENOMIC DNA]</scope>
    <source>
        <strain evidence="4 5">DSM 101948</strain>
    </source>
</reference>
<feature type="transmembrane region" description="Helical" evidence="2">
    <location>
        <begin position="91"/>
        <end position="109"/>
    </location>
</feature>
<accession>A0ABX5QHL6</accession>
<dbReference type="EMBL" id="CP035037">
    <property type="protein sequence ID" value="QAB18582.1"/>
    <property type="molecule type" value="Genomic_DNA"/>
</dbReference>
<gene>
    <name evidence="4" type="ORF">Leucomu_12280</name>
</gene>
<evidence type="ECO:0000256" key="1">
    <source>
        <dbReference type="SAM" id="MobiDB-lite"/>
    </source>
</evidence>
<evidence type="ECO:0000313" key="5">
    <source>
        <dbReference type="Proteomes" id="UP000285768"/>
    </source>
</evidence>
<feature type="transmembrane region" description="Helical" evidence="2">
    <location>
        <begin position="147"/>
        <end position="167"/>
    </location>
</feature>
<organism evidence="4 5">
    <name type="scientific">Leucobacter muris</name>
    <dbReference type="NCBI Taxonomy" id="1935379"/>
    <lineage>
        <taxon>Bacteria</taxon>
        <taxon>Bacillati</taxon>
        <taxon>Actinomycetota</taxon>
        <taxon>Actinomycetes</taxon>
        <taxon>Micrococcales</taxon>
        <taxon>Microbacteriaceae</taxon>
        <taxon>Leucobacter</taxon>
    </lineage>
</organism>
<keyword evidence="2" id="KW-0812">Transmembrane</keyword>